<evidence type="ECO:0000313" key="3">
    <source>
        <dbReference type="Proteomes" id="UP001221757"/>
    </source>
</evidence>
<feature type="compositionally biased region" description="Acidic residues" evidence="1">
    <location>
        <begin position="160"/>
        <end position="175"/>
    </location>
</feature>
<reference evidence="2" key="1">
    <citation type="submission" date="2023-03" db="EMBL/GenBank/DDBJ databases">
        <title>Massive genome expansion in bonnet fungi (Mycena s.s.) driven by repeated elements and novel gene families across ecological guilds.</title>
        <authorList>
            <consortium name="Lawrence Berkeley National Laboratory"/>
            <person name="Harder C.B."/>
            <person name="Miyauchi S."/>
            <person name="Viragh M."/>
            <person name="Kuo A."/>
            <person name="Thoen E."/>
            <person name="Andreopoulos B."/>
            <person name="Lu D."/>
            <person name="Skrede I."/>
            <person name="Drula E."/>
            <person name="Henrissat B."/>
            <person name="Morin E."/>
            <person name="Kohler A."/>
            <person name="Barry K."/>
            <person name="LaButti K."/>
            <person name="Morin E."/>
            <person name="Salamov A."/>
            <person name="Lipzen A."/>
            <person name="Mereny Z."/>
            <person name="Hegedus B."/>
            <person name="Baldrian P."/>
            <person name="Stursova M."/>
            <person name="Weitz H."/>
            <person name="Taylor A."/>
            <person name="Grigoriev I.V."/>
            <person name="Nagy L.G."/>
            <person name="Martin F."/>
            <person name="Kauserud H."/>
        </authorList>
    </citation>
    <scope>NUCLEOTIDE SEQUENCE</scope>
    <source>
        <strain evidence="2">CBHHK067</strain>
    </source>
</reference>
<evidence type="ECO:0000313" key="2">
    <source>
        <dbReference type="EMBL" id="KAJ7698011.1"/>
    </source>
</evidence>
<dbReference type="Proteomes" id="UP001221757">
    <property type="component" value="Unassembled WGS sequence"/>
</dbReference>
<name>A0AAD7DUC6_MYCRO</name>
<evidence type="ECO:0000256" key="1">
    <source>
        <dbReference type="SAM" id="MobiDB-lite"/>
    </source>
</evidence>
<sequence length="581" mass="65026">MGRKPLNPKEKLERQQLALTRYADKYQTSTLLLSPLLISGLRNREKLQEAARVRMKRNRAALADGDEGVARRHQLKAKEANTRYRARNREDLRAAAAMRRAKCYIDEHGVQAYDKQSCRKYFSKTQLRHEGRAPPPRPKTLPIKLTEKQMHMAASANAADTDDGEEDEGDEDEEDKLPPARALFIGRALRIELPECAAGCDEHTHGAPNTSPRCCTALYFPDPGYEDQARQDRFPDLDYYGIVHNPILRAVSSRQTAEAVLRLHPCADSFKAPTWVQFLVHWSAACAESHDHSGDAPNLQVNAAEVQVLIDGAKEAAGEALARAERSFAVLAELQELTNEQLTADAMQMAPPVDYPTLTSERQALIQDIARANRLLPFIDSIFATDRAILGEDLAVRRRQDITRTLQRAELWATLQHTLLLLTHHQTIDAMYLADCSILGDAEAASRSMCLSRMCASASATAQWAVRGVVVIPDSDGDEENENKEEDIPPTARQQMITTLREYQAEQRCTKRAKHAVDAVEVAVEAATRGPLMYGVSGHPIVFHNRASAFEAWKKNRTVELFFTRDDAVLAKFIEEELTKC</sequence>
<keyword evidence="3" id="KW-1185">Reference proteome</keyword>
<comment type="caution">
    <text evidence="2">The sequence shown here is derived from an EMBL/GenBank/DDBJ whole genome shotgun (WGS) entry which is preliminary data.</text>
</comment>
<feature type="region of interest" description="Disordered" evidence="1">
    <location>
        <begin position="151"/>
        <end position="179"/>
    </location>
</feature>
<accession>A0AAD7DUC6</accession>
<dbReference type="EMBL" id="JARKIE010000027">
    <property type="protein sequence ID" value="KAJ7698011.1"/>
    <property type="molecule type" value="Genomic_DNA"/>
</dbReference>
<proteinExistence type="predicted"/>
<gene>
    <name evidence="2" type="ORF">B0H17DRAFT_1129955</name>
</gene>
<protein>
    <submittedName>
        <fullName evidence="2">Uncharacterized protein</fullName>
    </submittedName>
</protein>
<dbReference type="AlphaFoldDB" id="A0AAD7DUC6"/>
<organism evidence="2 3">
    <name type="scientific">Mycena rosella</name>
    <name type="common">Pink bonnet</name>
    <name type="synonym">Agaricus rosellus</name>
    <dbReference type="NCBI Taxonomy" id="1033263"/>
    <lineage>
        <taxon>Eukaryota</taxon>
        <taxon>Fungi</taxon>
        <taxon>Dikarya</taxon>
        <taxon>Basidiomycota</taxon>
        <taxon>Agaricomycotina</taxon>
        <taxon>Agaricomycetes</taxon>
        <taxon>Agaricomycetidae</taxon>
        <taxon>Agaricales</taxon>
        <taxon>Marasmiineae</taxon>
        <taxon>Mycenaceae</taxon>
        <taxon>Mycena</taxon>
    </lineage>
</organism>